<reference evidence="3 4" key="1">
    <citation type="journal article" date="2010" name="Science">
        <title>Genomic comparison of the ants Camponotus floridanus and Harpegnathos saltator.</title>
        <authorList>
            <person name="Bonasio R."/>
            <person name="Zhang G."/>
            <person name="Ye C."/>
            <person name="Mutti N.S."/>
            <person name="Fang X."/>
            <person name="Qin N."/>
            <person name="Donahue G."/>
            <person name="Yang P."/>
            <person name="Li Q."/>
            <person name="Li C."/>
            <person name="Zhang P."/>
            <person name="Huang Z."/>
            <person name="Berger S.L."/>
            <person name="Reinberg D."/>
            <person name="Wang J."/>
            <person name="Liebig J."/>
        </authorList>
    </citation>
    <scope>NUCLEOTIDE SEQUENCE [LARGE SCALE GENOMIC DNA]</scope>
    <source>
        <strain evidence="3 4">R22 G/1</strain>
    </source>
</reference>
<dbReference type="EMBL" id="GL449698">
    <property type="protein sequence ID" value="EFN82160.1"/>
    <property type="molecule type" value="Genomic_DNA"/>
</dbReference>
<protein>
    <recommendedName>
        <fullName evidence="1">Mitochondrial import inner membrane translocase subunit</fullName>
    </recommendedName>
</protein>
<comment type="subcellular location">
    <subcellularLocation>
        <location evidence="1">Mitochondrion inner membrane</location>
        <topology evidence="1">Peripheral membrane protein</topology>
        <orientation evidence="1">Intermembrane side</orientation>
    </subcellularLocation>
</comment>
<dbReference type="Pfam" id="PF02953">
    <property type="entry name" value="zf-Tim10_DDP"/>
    <property type="match status" value="1"/>
</dbReference>
<dbReference type="SUPFAM" id="SSF144122">
    <property type="entry name" value="Tim10-like"/>
    <property type="match status" value="1"/>
</dbReference>
<proteinExistence type="inferred from homology"/>
<comment type="function">
    <text evidence="1">Mitochondrial intermembrane chaperone that participates in the import and insertion of some multi-pass transmembrane proteins into the mitochondrial inner membrane. Also required for the transfer of beta-barrel precursors from the TOM complex to the sorting and assembly machinery (SAM complex) of the outer membrane. Acts as a chaperone-like protein that protects the hydrophobic precursors from aggregation and guide them through the mitochondrial intermembrane space.</text>
</comment>
<name>E2BQA6_HARSA</name>
<dbReference type="InterPro" id="IPR004217">
    <property type="entry name" value="Tim10-like"/>
</dbReference>
<dbReference type="InParanoid" id="E2BQA6"/>
<organism evidence="4">
    <name type="scientific">Harpegnathos saltator</name>
    <name type="common">Jerdon's jumping ant</name>
    <dbReference type="NCBI Taxonomy" id="610380"/>
    <lineage>
        <taxon>Eukaryota</taxon>
        <taxon>Metazoa</taxon>
        <taxon>Ecdysozoa</taxon>
        <taxon>Arthropoda</taxon>
        <taxon>Hexapoda</taxon>
        <taxon>Insecta</taxon>
        <taxon>Pterygota</taxon>
        <taxon>Neoptera</taxon>
        <taxon>Endopterygota</taxon>
        <taxon>Hymenoptera</taxon>
        <taxon>Apocrita</taxon>
        <taxon>Aculeata</taxon>
        <taxon>Formicoidea</taxon>
        <taxon>Formicidae</taxon>
        <taxon>Ponerinae</taxon>
        <taxon>Ponerini</taxon>
        <taxon>Harpegnathos</taxon>
    </lineage>
</organism>
<dbReference type="GO" id="GO:0005743">
    <property type="term" value="C:mitochondrial inner membrane"/>
    <property type="evidence" value="ECO:0007669"/>
    <property type="project" value="UniProtKB-SubCell"/>
</dbReference>
<evidence type="ECO:0000256" key="1">
    <source>
        <dbReference type="RuleBase" id="RU367043"/>
    </source>
</evidence>
<dbReference type="OMA" id="AFNDICW"/>
<keyword evidence="1" id="KW-0496">Mitochondrion</keyword>
<feature type="non-terminal residue" evidence="3">
    <location>
        <position position="1"/>
    </location>
</feature>
<comment type="subunit">
    <text evidence="1">Heterohexamer.</text>
</comment>
<evidence type="ECO:0000313" key="4">
    <source>
        <dbReference type="Proteomes" id="UP000008237"/>
    </source>
</evidence>
<keyword evidence="1" id="KW-0472">Membrane</keyword>
<accession>E2BQA6</accession>
<keyword evidence="1" id="KW-0813">Transport</keyword>
<keyword evidence="1" id="KW-0999">Mitochondrion inner membrane</keyword>
<dbReference type="AlphaFoldDB" id="E2BQA6"/>
<keyword evidence="1" id="KW-0143">Chaperone</keyword>
<keyword evidence="1" id="KW-0653">Protein transport</keyword>
<dbReference type="Gene3D" id="1.10.287.810">
    <property type="entry name" value="Mitochondrial import inner membrane translocase subunit tim13 like domains"/>
    <property type="match status" value="1"/>
</dbReference>
<feature type="domain" description="Tim10-like" evidence="2">
    <location>
        <begin position="1"/>
        <end position="48"/>
    </location>
</feature>
<evidence type="ECO:0000313" key="3">
    <source>
        <dbReference type="EMBL" id="EFN82160.1"/>
    </source>
</evidence>
<keyword evidence="1" id="KW-1015">Disulfide bond</keyword>
<comment type="similarity">
    <text evidence="1">Belongs to the small Tim family.</text>
</comment>
<keyword evidence="1" id="KW-0811">Translocation</keyword>
<dbReference type="InterPro" id="IPR035427">
    <property type="entry name" value="Tim10-like_dom_sf"/>
</dbReference>
<dbReference type="Proteomes" id="UP000008237">
    <property type="component" value="Unassembled WGS sequence"/>
</dbReference>
<dbReference type="FunCoup" id="E2BQA6">
    <property type="interactions" value="1443"/>
</dbReference>
<dbReference type="GO" id="GO:0015031">
    <property type="term" value="P:protein transport"/>
    <property type="evidence" value="ECO:0007669"/>
    <property type="project" value="UniProtKB-KW"/>
</dbReference>
<feature type="non-terminal residue" evidence="3">
    <location>
        <position position="54"/>
    </location>
</feature>
<gene>
    <name evidence="3" type="ORF">EAI_09559</name>
</gene>
<dbReference type="OrthoDB" id="344165at2759"/>
<sequence length="54" mass="6126">IHAFNDICWEKCVDKPGSKLGGRTETCISNCVNRFIDVSFFVTNRFTQLLQSSV</sequence>
<dbReference type="STRING" id="610380.E2BQA6"/>
<evidence type="ECO:0000259" key="2">
    <source>
        <dbReference type="Pfam" id="PF02953"/>
    </source>
</evidence>
<keyword evidence="4" id="KW-1185">Reference proteome</keyword>
<comment type="domain">
    <text evidence="1">The twin CX3C motif contains 4 conserved Cys residues that form 2 disulfide bonds in the mitochondrial intermembrane space.</text>
</comment>